<name>A0A975B2U0_9BACT</name>
<evidence type="ECO:0000313" key="5">
    <source>
        <dbReference type="EMBL" id="QSZ43189.1"/>
    </source>
</evidence>
<dbReference type="Proteomes" id="UP000671852">
    <property type="component" value="Plasmid pSULFM1"/>
</dbReference>
<comment type="similarity">
    <text evidence="1">Belongs to the HipA Ser/Thr kinase family.</text>
</comment>
<dbReference type="PANTHER" id="PTHR37419">
    <property type="entry name" value="SERINE/THREONINE-PROTEIN KINASE TOXIN HIPA"/>
    <property type="match status" value="1"/>
</dbReference>
<dbReference type="InterPro" id="IPR012893">
    <property type="entry name" value="HipA-like_C"/>
</dbReference>
<dbReference type="AlphaFoldDB" id="A0A975B2U0"/>
<reference evidence="5" key="1">
    <citation type="submission" date="2019-11" db="EMBL/GenBank/DDBJ databases">
        <authorList>
            <person name="Kojima H."/>
        </authorList>
    </citation>
    <scope>NUCLEOTIDE SEQUENCE</scope>
    <source>
        <strain evidence="5">H1576</strain>
        <plasmid evidence="5">pSULFM1</plasmid>
    </source>
</reference>
<proteinExistence type="inferred from homology"/>
<keyword evidence="6" id="KW-1185">Reference proteome</keyword>
<protein>
    <submittedName>
        <fullName evidence="5">Type II toxin-antitoxin system HipA family toxin</fullName>
    </submittedName>
</protein>
<evidence type="ECO:0000256" key="3">
    <source>
        <dbReference type="ARBA" id="ARBA00022777"/>
    </source>
</evidence>
<dbReference type="PANTHER" id="PTHR37419:SF8">
    <property type="entry name" value="TOXIN YJJJ"/>
    <property type="match status" value="1"/>
</dbReference>
<evidence type="ECO:0000256" key="1">
    <source>
        <dbReference type="ARBA" id="ARBA00010164"/>
    </source>
</evidence>
<gene>
    <name evidence="5" type="ORF">GJV85_13520</name>
</gene>
<dbReference type="GO" id="GO:0005829">
    <property type="term" value="C:cytosol"/>
    <property type="evidence" value="ECO:0007669"/>
    <property type="project" value="TreeGrafter"/>
</dbReference>
<evidence type="ECO:0000256" key="2">
    <source>
        <dbReference type="ARBA" id="ARBA00022679"/>
    </source>
</evidence>
<keyword evidence="2" id="KW-0808">Transferase</keyword>
<sequence length="419" mass="47830">MSDKVSVYLFDKHIADVFQVDDRIYLRQFDNGAHLASPISIVKDIADIETTSLIYLDRVAGFISDSLPGSFGEEILDNFFMQNSSGIKPTIIDKLLFIGNRGLGAIEFRPAHIINDNTNTILSLKDIYDEVKKLKRGDDFKSIHDAFLVSAHSFVGGARSKAVASINLESNEVYFGDRTKEPPIGFIPVIIKYDDTQGGDENKSTYSKLEYIYYILAKESGINMNECYLIESNGKHHFITKRFDVEGSKKFHVHSLAGLLHVDYNIPRSLGYEELFRVAVKLNATTSIKQLFLQMLFNYMFVNQDDHARNFSFMCSSDYKWQVTPAYDLTFAKGVKQTKEHQMTLYSKALSQIQLQDIVNVATEFSIDLEFVSSAIETMKNLRENKLRVLMNQYKVSKKKQDQVLQEVMQRDFQGALNE</sequence>
<feature type="domain" description="HipA-like C-terminal" evidence="4">
    <location>
        <begin position="155"/>
        <end position="379"/>
    </location>
</feature>
<dbReference type="InterPro" id="IPR052028">
    <property type="entry name" value="HipA_Ser/Thr_kinase"/>
</dbReference>
<evidence type="ECO:0000259" key="4">
    <source>
        <dbReference type="Pfam" id="PF07804"/>
    </source>
</evidence>
<dbReference type="GO" id="GO:0004674">
    <property type="term" value="F:protein serine/threonine kinase activity"/>
    <property type="evidence" value="ECO:0007669"/>
    <property type="project" value="TreeGrafter"/>
</dbReference>
<dbReference type="RefSeq" id="WP_207563219.1">
    <property type="nucleotide sequence ID" value="NZ_CP046073.1"/>
</dbReference>
<dbReference type="KEGG" id="saqt:GJV85_13520"/>
<accession>A0A975B2U0</accession>
<dbReference type="EMBL" id="CP046073">
    <property type="protein sequence ID" value="QSZ43189.1"/>
    <property type="molecule type" value="Genomic_DNA"/>
</dbReference>
<organism evidence="5 6">
    <name type="scientific">Sulfurimonas aquatica</name>
    <dbReference type="NCBI Taxonomy" id="2672570"/>
    <lineage>
        <taxon>Bacteria</taxon>
        <taxon>Pseudomonadati</taxon>
        <taxon>Campylobacterota</taxon>
        <taxon>Epsilonproteobacteria</taxon>
        <taxon>Campylobacterales</taxon>
        <taxon>Sulfurimonadaceae</taxon>
        <taxon>Sulfurimonas</taxon>
    </lineage>
</organism>
<reference evidence="5" key="2">
    <citation type="submission" date="2021-04" db="EMBL/GenBank/DDBJ databases">
        <title>Isolation and characterization of a novel species of the genus Sulfurimonas.</title>
        <authorList>
            <person name="Fukui M."/>
        </authorList>
    </citation>
    <scope>NUCLEOTIDE SEQUENCE</scope>
    <source>
        <strain evidence="5">H1576</strain>
        <plasmid evidence="5">pSULFM1</plasmid>
    </source>
</reference>
<keyword evidence="3" id="KW-0418">Kinase</keyword>
<dbReference type="Pfam" id="PF07804">
    <property type="entry name" value="HipA_C"/>
    <property type="match status" value="1"/>
</dbReference>
<geneLocation type="plasmid" evidence="5 6">
    <name>pSULFM1</name>
</geneLocation>
<evidence type="ECO:0000313" key="6">
    <source>
        <dbReference type="Proteomes" id="UP000671852"/>
    </source>
</evidence>
<keyword evidence="5" id="KW-0614">Plasmid</keyword>